<protein>
    <submittedName>
        <fullName evidence="2">Uncharacterized protein</fullName>
    </submittedName>
</protein>
<evidence type="ECO:0000256" key="1">
    <source>
        <dbReference type="SAM" id="Coils"/>
    </source>
</evidence>
<keyword evidence="1" id="KW-0175">Coiled coil</keyword>
<sequence length="110" mass="12433">MVRGMLCSGLQGLRGCPLLELRDQMKDLSDWGTEALSFEDAAQASFEKRLDALEKDLADRQERDSFSMEVANLFGELEVVKAEMEELQVGVASLSARRDTSWEALHQRLR</sequence>
<proteinExistence type="predicted"/>
<evidence type="ECO:0000313" key="3">
    <source>
        <dbReference type="Proteomes" id="UP000017836"/>
    </source>
</evidence>
<dbReference type="HOGENOM" id="CLU_2174352_0_0_1"/>
<accession>W1P763</accession>
<dbReference type="Proteomes" id="UP000017836">
    <property type="component" value="Unassembled WGS sequence"/>
</dbReference>
<dbReference type="Gramene" id="ERN05707">
    <property type="protein sequence ID" value="ERN05707"/>
    <property type="gene ID" value="AMTR_s00006p00234700"/>
</dbReference>
<keyword evidence="3" id="KW-1185">Reference proteome</keyword>
<dbReference type="AlphaFoldDB" id="W1P763"/>
<evidence type="ECO:0000313" key="2">
    <source>
        <dbReference type="EMBL" id="ERN05707.1"/>
    </source>
</evidence>
<name>W1P763_AMBTC</name>
<dbReference type="EMBL" id="KI393980">
    <property type="protein sequence ID" value="ERN05707.1"/>
    <property type="molecule type" value="Genomic_DNA"/>
</dbReference>
<organism evidence="2 3">
    <name type="scientific">Amborella trichopoda</name>
    <dbReference type="NCBI Taxonomy" id="13333"/>
    <lineage>
        <taxon>Eukaryota</taxon>
        <taxon>Viridiplantae</taxon>
        <taxon>Streptophyta</taxon>
        <taxon>Embryophyta</taxon>
        <taxon>Tracheophyta</taxon>
        <taxon>Spermatophyta</taxon>
        <taxon>Magnoliopsida</taxon>
        <taxon>Amborellales</taxon>
        <taxon>Amborellaceae</taxon>
        <taxon>Amborella</taxon>
    </lineage>
</organism>
<reference evidence="3" key="1">
    <citation type="journal article" date="2013" name="Science">
        <title>The Amborella genome and the evolution of flowering plants.</title>
        <authorList>
            <consortium name="Amborella Genome Project"/>
        </authorList>
    </citation>
    <scope>NUCLEOTIDE SEQUENCE [LARGE SCALE GENOMIC DNA]</scope>
</reference>
<gene>
    <name evidence="2" type="ORF">AMTR_s00006p00234700</name>
</gene>
<feature type="coiled-coil region" evidence="1">
    <location>
        <begin position="43"/>
        <end position="97"/>
    </location>
</feature>